<evidence type="ECO:0000259" key="10">
    <source>
        <dbReference type="PROSITE" id="PS50011"/>
    </source>
</evidence>
<feature type="compositionally biased region" description="Low complexity" evidence="9">
    <location>
        <begin position="106"/>
        <end position="121"/>
    </location>
</feature>
<accession>J4G6V3</accession>
<dbReference type="HOGENOM" id="CLU_546331_0_0_1"/>
<evidence type="ECO:0000256" key="5">
    <source>
        <dbReference type="ARBA" id="ARBA00022777"/>
    </source>
</evidence>
<evidence type="ECO:0000256" key="2">
    <source>
        <dbReference type="ARBA" id="ARBA00022553"/>
    </source>
</evidence>
<dbReference type="InterPro" id="IPR017441">
    <property type="entry name" value="Protein_kinase_ATP_BS"/>
</dbReference>
<evidence type="ECO:0000313" key="11">
    <source>
        <dbReference type="EMBL" id="CCM02043.1"/>
    </source>
</evidence>
<dbReference type="EMBL" id="HE797060">
    <property type="protein sequence ID" value="CCM02043.1"/>
    <property type="molecule type" value="Genomic_DNA"/>
</dbReference>
<dbReference type="Gene3D" id="1.10.510.10">
    <property type="entry name" value="Transferase(Phosphotransferase) domain 1"/>
    <property type="match status" value="1"/>
</dbReference>
<comment type="similarity">
    <text evidence="8">Belongs to the protein kinase superfamily.</text>
</comment>
<keyword evidence="3" id="KW-0808">Transferase</keyword>
<sequence length="499" mass="56198">MFESFIKKAKRLLQNTRHDASGPSDSPTNEKVKQLRSSVAYSQADDWSTTADAGSSSSSEPVSPNGSDKSSPKGVMNRVQSAVRRATVKRTAQRDTQKGLTTLQLGNVSNSNSTSTPGPSTHKTSIWWPASSLRWVRGRADAVTPTTKPFLPGGYLGGGAFGAVYLVLDVVRRQSMAMKVVHYTRDFSPPECRGLVAELRILQRLAEEPQPFLLRPYLDHRLWAWHTSLGYVHMLTEFCPGGDLRSYVGYLTDQEVWLLTAELVLALEWLHKQGFVHHDIKPGNILVDNEGHCLLGDFGACRELDRGVLRRCDTDDAIRTDEYAAPELLSEPTRRWQWYDKSVDLWSLGVVIAEVFTGISSFVKGPNVSRNEFLASLSARVEETFARLEVMGRPDMSDLLQGMLVIDPYGRMSTSEIQRHRGFSRMRIKFKDVRLRKQRPIRKLHYVSMGDHRRPSTKVPDYSPSKQYFLDELAAQCLTLEQDDSFEVSVSDFRPGRAT</sequence>
<dbReference type="InParanoid" id="J4G6V3"/>
<evidence type="ECO:0000256" key="4">
    <source>
        <dbReference type="ARBA" id="ARBA00022741"/>
    </source>
</evidence>
<dbReference type="PANTHER" id="PTHR24351">
    <property type="entry name" value="RIBOSOMAL PROTEIN S6 KINASE"/>
    <property type="match status" value="1"/>
</dbReference>
<evidence type="ECO:0000256" key="8">
    <source>
        <dbReference type="RuleBase" id="RU000304"/>
    </source>
</evidence>
<reference evidence="11 12" key="1">
    <citation type="journal article" date="2012" name="Appl. Environ. Microbiol.">
        <title>Short-read sequencing for genomic analysis of the brown rot fungus Fibroporia radiculosa.</title>
        <authorList>
            <person name="Tang J.D."/>
            <person name="Perkins A.D."/>
            <person name="Sonstegard T.S."/>
            <person name="Schroeder S.G."/>
            <person name="Burgess S.C."/>
            <person name="Diehl S.V."/>
        </authorList>
    </citation>
    <scope>NUCLEOTIDE SEQUENCE [LARGE SCALE GENOMIC DNA]</scope>
    <source>
        <strain evidence="11 12">TFFH 294</strain>
    </source>
</reference>
<dbReference type="AlphaFoldDB" id="J4G6V3"/>
<keyword evidence="2" id="KW-0597">Phosphoprotein</keyword>
<dbReference type="PROSITE" id="PS50011">
    <property type="entry name" value="PROTEIN_KINASE_DOM"/>
    <property type="match status" value="1"/>
</dbReference>
<dbReference type="GeneID" id="24096954"/>
<dbReference type="OrthoDB" id="10252171at2759"/>
<dbReference type="RefSeq" id="XP_012181326.1">
    <property type="nucleotide sequence ID" value="XM_012325936.1"/>
</dbReference>
<dbReference type="PROSITE" id="PS00108">
    <property type="entry name" value="PROTEIN_KINASE_ST"/>
    <property type="match status" value="1"/>
</dbReference>
<protein>
    <recommendedName>
        <fullName evidence="10">Protein kinase domain-containing protein</fullName>
    </recommendedName>
</protein>
<dbReference type="PROSITE" id="PS00107">
    <property type="entry name" value="PROTEIN_KINASE_ATP"/>
    <property type="match status" value="1"/>
</dbReference>
<dbReference type="Pfam" id="PF00069">
    <property type="entry name" value="Pkinase"/>
    <property type="match status" value="1"/>
</dbReference>
<evidence type="ECO:0000256" key="9">
    <source>
        <dbReference type="SAM" id="MobiDB-lite"/>
    </source>
</evidence>
<evidence type="ECO:0000256" key="6">
    <source>
        <dbReference type="ARBA" id="ARBA00022840"/>
    </source>
</evidence>
<keyword evidence="1 8" id="KW-0723">Serine/threonine-protein kinase</keyword>
<evidence type="ECO:0000256" key="3">
    <source>
        <dbReference type="ARBA" id="ARBA00022679"/>
    </source>
</evidence>
<feature type="binding site" evidence="7">
    <location>
        <position position="179"/>
    </location>
    <ligand>
        <name>ATP</name>
        <dbReference type="ChEBI" id="CHEBI:30616"/>
    </ligand>
</feature>
<organism evidence="11 12">
    <name type="scientific">Fibroporia radiculosa</name>
    <dbReference type="NCBI Taxonomy" id="599839"/>
    <lineage>
        <taxon>Eukaryota</taxon>
        <taxon>Fungi</taxon>
        <taxon>Dikarya</taxon>
        <taxon>Basidiomycota</taxon>
        <taxon>Agaricomycotina</taxon>
        <taxon>Agaricomycetes</taxon>
        <taxon>Polyporales</taxon>
        <taxon>Fibroporiaceae</taxon>
        <taxon>Fibroporia</taxon>
    </lineage>
</organism>
<keyword evidence="4 7" id="KW-0547">Nucleotide-binding</keyword>
<dbReference type="SUPFAM" id="SSF56112">
    <property type="entry name" value="Protein kinase-like (PK-like)"/>
    <property type="match status" value="1"/>
</dbReference>
<proteinExistence type="inferred from homology"/>
<keyword evidence="12" id="KW-1185">Reference proteome</keyword>
<dbReference type="GO" id="GO:0004674">
    <property type="term" value="F:protein serine/threonine kinase activity"/>
    <property type="evidence" value="ECO:0007669"/>
    <property type="project" value="UniProtKB-KW"/>
</dbReference>
<feature type="compositionally biased region" description="Low complexity" evidence="9">
    <location>
        <begin position="48"/>
        <end position="68"/>
    </location>
</feature>
<dbReference type="InterPro" id="IPR011009">
    <property type="entry name" value="Kinase-like_dom_sf"/>
</dbReference>
<keyword evidence="6 7" id="KW-0067">ATP-binding</keyword>
<evidence type="ECO:0000256" key="1">
    <source>
        <dbReference type="ARBA" id="ARBA00022527"/>
    </source>
</evidence>
<feature type="region of interest" description="Disordered" evidence="9">
    <location>
        <begin position="13"/>
        <end position="123"/>
    </location>
</feature>
<dbReference type="STRING" id="599839.J4G6V3"/>
<feature type="domain" description="Protein kinase" evidence="10">
    <location>
        <begin position="150"/>
        <end position="423"/>
    </location>
</feature>
<evidence type="ECO:0000256" key="7">
    <source>
        <dbReference type="PROSITE-ProRule" id="PRU10141"/>
    </source>
</evidence>
<dbReference type="InterPro" id="IPR000719">
    <property type="entry name" value="Prot_kinase_dom"/>
</dbReference>
<dbReference type="Proteomes" id="UP000006352">
    <property type="component" value="Unassembled WGS sequence"/>
</dbReference>
<gene>
    <name evidence="11" type="ORF">FIBRA_04119</name>
</gene>
<feature type="compositionally biased region" description="Polar residues" evidence="9">
    <location>
        <begin position="34"/>
        <end position="47"/>
    </location>
</feature>
<keyword evidence="5" id="KW-0418">Kinase</keyword>
<dbReference type="GO" id="GO:0005524">
    <property type="term" value="F:ATP binding"/>
    <property type="evidence" value="ECO:0007669"/>
    <property type="project" value="UniProtKB-UniRule"/>
</dbReference>
<evidence type="ECO:0000313" key="12">
    <source>
        <dbReference type="Proteomes" id="UP000006352"/>
    </source>
</evidence>
<dbReference type="SMART" id="SM00220">
    <property type="entry name" value="S_TKc"/>
    <property type="match status" value="1"/>
</dbReference>
<name>J4G6V3_9APHY</name>
<dbReference type="InterPro" id="IPR008271">
    <property type="entry name" value="Ser/Thr_kinase_AS"/>
</dbReference>